<keyword evidence="6" id="KW-0624">Polysaccharide degradation</keyword>
<name>A0A081BZM5_VECG1</name>
<dbReference type="Pfam" id="PF01270">
    <property type="entry name" value="Glyco_hydro_8"/>
    <property type="match status" value="1"/>
</dbReference>
<dbReference type="InterPro" id="IPR002037">
    <property type="entry name" value="Glyco_hydro_8"/>
</dbReference>
<keyword evidence="8" id="KW-1185">Reference proteome</keyword>
<evidence type="ECO:0000313" key="8">
    <source>
        <dbReference type="Proteomes" id="UP000030661"/>
    </source>
</evidence>
<dbReference type="eggNOG" id="COG3405">
    <property type="taxonomic scope" value="Bacteria"/>
</dbReference>
<keyword evidence="6" id="KW-0119">Carbohydrate metabolism</keyword>
<evidence type="ECO:0000256" key="6">
    <source>
        <dbReference type="RuleBase" id="RU361167"/>
    </source>
</evidence>
<dbReference type="Proteomes" id="UP000030661">
    <property type="component" value="Unassembled WGS sequence"/>
</dbReference>
<dbReference type="EMBL" id="DF820466">
    <property type="protein sequence ID" value="GAK57780.1"/>
    <property type="molecule type" value="Genomic_DNA"/>
</dbReference>
<evidence type="ECO:0000256" key="4">
    <source>
        <dbReference type="ARBA" id="ARBA00023295"/>
    </source>
</evidence>
<dbReference type="GO" id="GO:0004553">
    <property type="term" value="F:hydrolase activity, hydrolyzing O-glycosyl compounds"/>
    <property type="evidence" value="ECO:0007669"/>
    <property type="project" value="InterPro"/>
</dbReference>
<reference evidence="7" key="1">
    <citation type="journal article" date="2015" name="PeerJ">
        <title>First genomic representation of candidate bacterial phylum KSB3 points to enhanced environmental sensing as a trigger of wastewater bulking.</title>
        <authorList>
            <person name="Sekiguchi Y."/>
            <person name="Ohashi A."/>
            <person name="Parks D.H."/>
            <person name="Yamauchi T."/>
            <person name="Tyson G.W."/>
            <person name="Hugenholtz P."/>
        </authorList>
    </citation>
    <scope>NUCLEOTIDE SEQUENCE [LARGE SCALE GENOMIC DNA]</scope>
</reference>
<dbReference type="HOGENOM" id="CLU_036185_0_0_0"/>
<gene>
    <name evidence="7" type="ORF">U27_04747</name>
</gene>
<feature type="active site" description="Nucleophile" evidence="5">
    <location>
        <position position="170"/>
    </location>
</feature>
<dbReference type="Gene3D" id="1.50.10.10">
    <property type="match status" value="1"/>
</dbReference>
<evidence type="ECO:0000256" key="3">
    <source>
        <dbReference type="ARBA" id="ARBA00022801"/>
    </source>
</evidence>
<accession>A0A081BZM5</accession>
<keyword evidence="2" id="KW-0732">Signal</keyword>
<dbReference type="GO" id="GO:0000272">
    <property type="term" value="P:polysaccharide catabolic process"/>
    <property type="evidence" value="ECO:0007669"/>
    <property type="project" value="UniProtKB-KW"/>
</dbReference>
<dbReference type="AlphaFoldDB" id="A0A081BZM5"/>
<dbReference type="EC" id="3.2.1.-" evidence="6"/>
<dbReference type="PRINTS" id="PR00735">
    <property type="entry name" value="GLHYDRLASE8"/>
</dbReference>
<dbReference type="InterPro" id="IPR008928">
    <property type="entry name" value="6-hairpin_glycosidase_sf"/>
</dbReference>
<dbReference type="InterPro" id="IPR012341">
    <property type="entry name" value="6hp_glycosidase-like_sf"/>
</dbReference>
<dbReference type="STRING" id="1499967.U27_04747"/>
<organism evidence="7">
    <name type="scientific">Vecturithrix granuli</name>
    <dbReference type="NCBI Taxonomy" id="1499967"/>
    <lineage>
        <taxon>Bacteria</taxon>
        <taxon>Candidatus Moduliflexota</taxon>
        <taxon>Candidatus Vecturitrichia</taxon>
        <taxon>Candidatus Vecturitrichales</taxon>
        <taxon>Candidatus Vecturitrichaceae</taxon>
        <taxon>Candidatus Vecturithrix</taxon>
    </lineage>
</organism>
<proteinExistence type="inferred from homology"/>
<evidence type="ECO:0000313" key="7">
    <source>
        <dbReference type="EMBL" id="GAK57780.1"/>
    </source>
</evidence>
<comment type="similarity">
    <text evidence="1 6">Belongs to the glycosyl hydrolase 8 (cellulase D) family.</text>
</comment>
<protein>
    <recommendedName>
        <fullName evidence="6">Glucanase</fullName>
        <ecNumber evidence="6">3.2.1.-</ecNumber>
    </recommendedName>
</protein>
<dbReference type="PROSITE" id="PS00812">
    <property type="entry name" value="GLYCOSYL_HYDROL_F8"/>
    <property type="match status" value="1"/>
</dbReference>
<evidence type="ECO:0000256" key="5">
    <source>
        <dbReference type="PROSITE-ProRule" id="PRU10058"/>
    </source>
</evidence>
<dbReference type="InterPro" id="IPR019834">
    <property type="entry name" value="Glyco_hydro_8_CS"/>
</dbReference>
<dbReference type="SUPFAM" id="SSF48208">
    <property type="entry name" value="Six-hairpin glycosidases"/>
    <property type="match status" value="1"/>
</dbReference>
<keyword evidence="4 6" id="KW-0326">Glycosidase</keyword>
<sequence>MKTDVITMSRLRTPYITIVLSFFGFSLLLFAVCPARAGIQRPFPQHVAYTPGTIKPNHVTQTQLDNAVTAFYIAWKTQYLKTGDSEGCQPGRYYVRFSPSGPTIAVSEGQGYGMIITTLMAGYDSNAKTYFDGLYWYYKDHPSQNHPYLMAWKQVTGCVTPADENGSATDGDMDIAYALLLADAQWGSAGAINYRQEALNVMQAIMAQEINPNTWSIMLGDWVEATEPTYYYGTRTSDFMLNHLRSYQAASGDARWGQVLATTYNLIHAMQTTYSPPTGLLPDFIQNLNSTPQPAASSYLEGPYDGHYYYNACRDPWRIGVEYLLSADSRAKAAADAINTWIRNKTGNNPANIRAGYYLNGADLPDNDYTTMAFVAPLGVGAMVDASNQAWLNSLWNLVVSQALEGYYEDTLKLLAMLVMSGNWWTPSASSSYLLWMK</sequence>
<evidence type="ECO:0000256" key="2">
    <source>
        <dbReference type="ARBA" id="ARBA00022729"/>
    </source>
</evidence>
<keyword evidence="3 6" id="KW-0378">Hydrolase</keyword>
<evidence type="ECO:0000256" key="1">
    <source>
        <dbReference type="ARBA" id="ARBA00009209"/>
    </source>
</evidence>